<evidence type="ECO:0000256" key="2">
    <source>
        <dbReference type="ARBA" id="ARBA00022448"/>
    </source>
</evidence>
<dbReference type="CDD" id="cd06173">
    <property type="entry name" value="MFS_MefA_like"/>
    <property type="match status" value="1"/>
</dbReference>
<keyword evidence="9" id="KW-1185">Reference proteome</keyword>
<dbReference type="InterPro" id="IPR022324">
    <property type="entry name" value="Bacilysin_exporter_BacE_put"/>
</dbReference>
<feature type="transmembrane region" description="Helical" evidence="7">
    <location>
        <begin position="144"/>
        <end position="169"/>
    </location>
</feature>
<evidence type="ECO:0000313" key="8">
    <source>
        <dbReference type="EMBL" id="MFC6093062.1"/>
    </source>
</evidence>
<dbReference type="Gene3D" id="1.20.1250.20">
    <property type="entry name" value="MFS general substrate transporter like domains"/>
    <property type="match status" value="1"/>
</dbReference>
<dbReference type="Proteomes" id="UP001596220">
    <property type="component" value="Unassembled WGS sequence"/>
</dbReference>
<name>A0ABW1PDY1_9PSEU</name>
<comment type="subcellular location">
    <subcellularLocation>
        <location evidence="1">Cell inner membrane</location>
        <topology evidence="1">Multi-pass membrane protein</topology>
    </subcellularLocation>
</comment>
<accession>A0ABW1PDY1</accession>
<keyword evidence="6 7" id="KW-0472">Membrane</keyword>
<feature type="transmembrane region" description="Helical" evidence="7">
    <location>
        <begin position="12"/>
        <end position="40"/>
    </location>
</feature>
<dbReference type="Pfam" id="PF07690">
    <property type="entry name" value="MFS_1"/>
    <property type="match status" value="1"/>
</dbReference>
<feature type="transmembrane region" description="Helical" evidence="7">
    <location>
        <begin position="328"/>
        <end position="349"/>
    </location>
</feature>
<dbReference type="PANTHER" id="PTHR23513:SF9">
    <property type="entry name" value="ENTEROBACTIN EXPORTER ENTS"/>
    <property type="match status" value="1"/>
</dbReference>
<gene>
    <name evidence="8" type="ORF">ACFP3R_27650</name>
</gene>
<dbReference type="PRINTS" id="PR01988">
    <property type="entry name" value="EXPORTERBACE"/>
</dbReference>
<reference evidence="9" key="1">
    <citation type="journal article" date="2019" name="Int. J. Syst. Evol. Microbiol.">
        <title>The Global Catalogue of Microorganisms (GCM) 10K type strain sequencing project: providing services to taxonomists for standard genome sequencing and annotation.</title>
        <authorList>
            <consortium name="The Broad Institute Genomics Platform"/>
            <consortium name="The Broad Institute Genome Sequencing Center for Infectious Disease"/>
            <person name="Wu L."/>
            <person name="Ma J."/>
        </authorList>
    </citation>
    <scope>NUCLEOTIDE SEQUENCE [LARGE SCALE GENOMIC DNA]</scope>
    <source>
        <strain evidence="9">CGMCC 4.7246</strain>
    </source>
</reference>
<feature type="transmembrane region" description="Helical" evidence="7">
    <location>
        <begin position="206"/>
        <end position="230"/>
    </location>
</feature>
<dbReference type="PANTHER" id="PTHR23513">
    <property type="entry name" value="INTEGRAL MEMBRANE EFFLUX PROTEIN-RELATED"/>
    <property type="match status" value="1"/>
</dbReference>
<dbReference type="SUPFAM" id="SSF103473">
    <property type="entry name" value="MFS general substrate transporter"/>
    <property type="match status" value="1"/>
</dbReference>
<evidence type="ECO:0000256" key="1">
    <source>
        <dbReference type="ARBA" id="ARBA00004429"/>
    </source>
</evidence>
<evidence type="ECO:0000313" key="9">
    <source>
        <dbReference type="Proteomes" id="UP001596220"/>
    </source>
</evidence>
<keyword evidence="5 7" id="KW-1133">Transmembrane helix</keyword>
<evidence type="ECO:0000256" key="6">
    <source>
        <dbReference type="ARBA" id="ARBA00023136"/>
    </source>
</evidence>
<evidence type="ECO:0000256" key="5">
    <source>
        <dbReference type="ARBA" id="ARBA00022989"/>
    </source>
</evidence>
<proteinExistence type="predicted"/>
<feature type="transmembrane region" description="Helical" evidence="7">
    <location>
        <begin position="236"/>
        <end position="261"/>
    </location>
</feature>
<comment type="caution">
    <text evidence="8">The sequence shown here is derived from an EMBL/GenBank/DDBJ whole genome shotgun (WGS) entry which is preliminary data.</text>
</comment>
<organism evidence="8 9">
    <name type="scientific">Saccharothrix lopnurensis</name>
    <dbReference type="NCBI Taxonomy" id="1670621"/>
    <lineage>
        <taxon>Bacteria</taxon>
        <taxon>Bacillati</taxon>
        <taxon>Actinomycetota</taxon>
        <taxon>Actinomycetes</taxon>
        <taxon>Pseudonocardiales</taxon>
        <taxon>Pseudonocardiaceae</taxon>
        <taxon>Saccharothrix</taxon>
    </lineage>
</organism>
<keyword evidence="4 7" id="KW-0812">Transmembrane</keyword>
<sequence length="386" mass="37745">MSATGLSSLGDAAWLIALTAVLVDVGSATAAGVVLALAGLPRVCALVGGAVVDRWGPTRVMVWADLLRCAVMLGAAGTVLVTGPSVLVLAVVAAVMTALSAFFGPASGALRPLLLPDEHLVRGNSLYLIGLRAGQTAGGPVGAALLPLGGVVLVALANAVSFLVSAAAVKRVGPPAEPPRPGGSPRLTTRVAEGFRHVVGDAELRVLLPVMALVELAAAGPVNIGLVLLADHAGAGAAGAGLLLAATTVGATASFLGTLVLPAGRRAGAVLLAGVVAQAAVLACLGLVGTLPGAVLCYGLLGLVTAQSGVVLVSLVQRRTPVEVRGRVMSILQLVVFSAPVLGNLGFGALLDLAGAPATMALHGLLAAAAAAVLAATPALRTARLG</sequence>
<feature type="transmembrane region" description="Helical" evidence="7">
    <location>
        <begin position="268"/>
        <end position="289"/>
    </location>
</feature>
<dbReference type="InterPro" id="IPR011701">
    <property type="entry name" value="MFS"/>
</dbReference>
<keyword evidence="3" id="KW-1003">Cell membrane</keyword>
<feature type="transmembrane region" description="Helical" evidence="7">
    <location>
        <begin position="295"/>
        <end position="316"/>
    </location>
</feature>
<evidence type="ECO:0000256" key="7">
    <source>
        <dbReference type="SAM" id="Phobius"/>
    </source>
</evidence>
<protein>
    <submittedName>
        <fullName evidence="8">MFS transporter</fullName>
    </submittedName>
</protein>
<evidence type="ECO:0000256" key="3">
    <source>
        <dbReference type="ARBA" id="ARBA00022475"/>
    </source>
</evidence>
<dbReference type="RefSeq" id="WP_380639880.1">
    <property type="nucleotide sequence ID" value="NZ_JBHSQO010000037.1"/>
</dbReference>
<feature type="transmembrane region" description="Helical" evidence="7">
    <location>
        <begin position="361"/>
        <end position="380"/>
    </location>
</feature>
<dbReference type="InterPro" id="IPR036259">
    <property type="entry name" value="MFS_trans_sf"/>
</dbReference>
<keyword evidence="2" id="KW-0813">Transport</keyword>
<dbReference type="EMBL" id="JBHSQO010000037">
    <property type="protein sequence ID" value="MFC6093062.1"/>
    <property type="molecule type" value="Genomic_DNA"/>
</dbReference>
<evidence type="ECO:0000256" key="4">
    <source>
        <dbReference type="ARBA" id="ARBA00022692"/>
    </source>
</evidence>